<evidence type="ECO:0000256" key="10">
    <source>
        <dbReference type="ARBA" id="ARBA00023239"/>
    </source>
</evidence>
<name>A0A0D9WSR1_9ORYZ</name>
<dbReference type="EnsemblPlants" id="LPERR06G19260.2">
    <property type="protein sequence ID" value="LPERR06G19260.2"/>
    <property type="gene ID" value="LPERR06G19260"/>
</dbReference>
<proteinExistence type="inferred from homology"/>
<protein>
    <recommendedName>
        <fullName evidence="4">aldehyde oxygenase (deformylating)</fullName>
        <ecNumber evidence="4">4.1.99.5</ecNumber>
    </recommendedName>
</protein>
<dbReference type="InterPro" id="IPR050307">
    <property type="entry name" value="Sterol_Desaturase_Related"/>
</dbReference>
<keyword evidence="9 12" id="KW-0472">Membrane</keyword>
<organism evidence="15 16">
    <name type="scientific">Leersia perrieri</name>
    <dbReference type="NCBI Taxonomy" id="77586"/>
    <lineage>
        <taxon>Eukaryota</taxon>
        <taxon>Viridiplantae</taxon>
        <taxon>Streptophyta</taxon>
        <taxon>Embryophyta</taxon>
        <taxon>Tracheophyta</taxon>
        <taxon>Spermatophyta</taxon>
        <taxon>Magnoliopsida</taxon>
        <taxon>Liliopsida</taxon>
        <taxon>Poales</taxon>
        <taxon>Poaceae</taxon>
        <taxon>BOP clade</taxon>
        <taxon>Oryzoideae</taxon>
        <taxon>Oryzeae</taxon>
        <taxon>Oryzinae</taxon>
        <taxon>Leersia</taxon>
    </lineage>
</organism>
<keyword evidence="16" id="KW-1185">Reference proteome</keyword>
<evidence type="ECO:0000256" key="12">
    <source>
        <dbReference type="SAM" id="Phobius"/>
    </source>
</evidence>
<dbReference type="PANTHER" id="PTHR11863">
    <property type="entry name" value="STEROL DESATURASE"/>
    <property type="match status" value="1"/>
</dbReference>
<feature type="domain" description="Very-long-chain aldehyde decarbonylase CER1-like C-terminal" evidence="14">
    <location>
        <begin position="452"/>
        <end position="622"/>
    </location>
</feature>
<evidence type="ECO:0000259" key="13">
    <source>
        <dbReference type="Pfam" id="PF04116"/>
    </source>
</evidence>
<comment type="similarity">
    <text evidence="2">Belongs to the sterol desaturase family.</text>
</comment>
<evidence type="ECO:0000313" key="15">
    <source>
        <dbReference type="EnsemblPlants" id="LPERR06G19260.1"/>
    </source>
</evidence>
<reference evidence="15 16" key="2">
    <citation type="submission" date="2013-12" db="EMBL/GenBank/DDBJ databases">
        <authorList>
            <person name="Yu Y."/>
            <person name="Lee S."/>
            <person name="de Baynast K."/>
            <person name="Wissotski M."/>
            <person name="Liu L."/>
            <person name="Talag J."/>
            <person name="Goicoechea J."/>
            <person name="Angelova A."/>
            <person name="Jetty R."/>
            <person name="Kudrna D."/>
            <person name="Golser W."/>
            <person name="Rivera L."/>
            <person name="Zhang J."/>
            <person name="Wing R."/>
        </authorList>
    </citation>
    <scope>NUCLEOTIDE SEQUENCE</scope>
</reference>
<dbReference type="Pfam" id="PF04116">
    <property type="entry name" value="FA_hydroxylase"/>
    <property type="match status" value="1"/>
</dbReference>
<feature type="transmembrane region" description="Helical" evidence="12">
    <location>
        <begin position="127"/>
        <end position="146"/>
    </location>
</feature>
<dbReference type="GO" id="GO:0006950">
    <property type="term" value="P:response to stress"/>
    <property type="evidence" value="ECO:0007669"/>
    <property type="project" value="UniProtKB-ARBA"/>
</dbReference>
<evidence type="ECO:0000259" key="14">
    <source>
        <dbReference type="Pfam" id="PF12076"/>
    </source>
</evidence>
<evidence type="ECO:0000256" key="8">
    <source>
        <dbReference type="ARBA" id="ARBA00022989"/>
    </source>
</evidence>
<dbReference type="AlphaFoldDB" id="A0A0D9WSR1"/>
<evidence type="ECO:0000256" key="2">
    <source>
        <dbReference type="ARBA" id="ARBA00009324"/>
    </source>
</evidence>
<dbReference type="GO" id="GO:0005789">
    <property type="term" value="C:endoplasmic reticulum membrane"/>
    <property type="evidence" value="ECO:0007669"/>
    <property type="project" value="UniProtKB-SubCell"/>
</dbReference>
<feature type="transmembrane region" description="Helical" evidence="12">
    <location>
        <begin position="96"/>
        <end position="115"/>
    </location>
</feature>
<dbReference type="Gramene" id="LPERR06G19260.2">
    <property type="protein sequence ID" value="LPERR06G19260.2"/>
    <property type="gene ID" value="LPERR06G19260"/>
</dbReference>
<keyword evidence="5 12" id="KW-0812">Transmembrane</keyword>
<accession>A0A0D9WSR1</accession>
<keyword evidence="8 12" id="KW-1133">Transmembrane helix</keyword>
<comment type="subcellular location">
    <subcellularLocation>
        <location evidence="1">Endoplasmic reticulum membrane</location>
        <topology evidence="1">Multi-pass membrane protein</topology>
    </subcellularLocation>
</comment>
<feature type="transmembrane region" description="Helical" evidence="12">
    <location>
        <begin position="196"/>
        <end position="216"/>
    </location>
</feature>
<keyword evidence="10" id="KW-0456">Lyase</keyword>
<reference evidence="15 16" key="1">
    <citation type="submission" date="2012-08" db="EMBL/GenBank/DDBJ databases">
        <title>Oryza genome evolution.</title>
        <authorList>
            <person name="Wing R.A."/>
        </authorList>
    </citation>
    <scope>NUCLEOTIDE SEQUENCE</scope>
</reference>
<keyword evidence="7" id="KW-0521">NADP</keyword>
<keyword evidence="6" id="KW-0256">Endoplasmic reticulum</keyword>
<feature type="domain" description="Fatty acid hydroxylase" evidence="13">
    <location>
        <begin position="132"/>
        <end position="272"/>
    </location>
</feature>
<dbReference type="InterPro" id="IPR021940">
    <property type="entry name" value="CER1-like_C"/>
</dbReference>
<sequence>MGSLLSSWPWAFLGSYKYLLYGPVVGKVVQEWREQGWAAMGSSWCVHLIVLLALRSLTYQLWFSYGNMLFFTRRRRVVDQGVDFHQIDTEWDWDNMVIMQTLIAAALVSSPIFPATSDLWLLDPRGWAIALLLHVAFSEPAFYWAHRALHRDPLFSQYHSKHHTFPVTQALTAGFITPLESLILTVAAWVPLAGAFLAGYGSVSLVYGHILLFDYLRSMGYSNVEVISHKKFEDYPSLRYLIYTPSYLSLHHREKDCNFCLFMPLFDALGGTLNSKAWKLQKEVDLGKNHRVPDFVFLVHVVDVVSSMHVPFAFRACSSLPFAAHPVLLPLWPVAFGFMVLQWFCSKTFTVSFYKLRGRLHQTWSVPRYGFQYFIPSAKKGINELIELAILRADKMGVKVLSLAALNKNEALNGGGTLFVSKHPNLRVRVVHGNTLTAAVILNEIPSNVTEVFLTGATSKLGRAIALYLCRKKIKVLMLTLSTERFMNIQKEAPAEFQQYLVQVTKYQAAQQCKTWIVGKWLSPREQRWAPAGTHFHQFVVPPIIGFRRDCTYGKLAAMRLPKDVEGLGTCEYTMGRGVVHACHAGGVVHFLEGWEHHEVGAIDVDRIDVVWNAALKHGLTPA</sequence>
<feature type="transmembrane region" description="Helical" evidence="12">
    <location>
        <begin position="167"/>
        <end position="190"/>
    </location>
</feature>
<evidence type="ECO:0000256" key="1">
    <source>
        <dbReference type="ARBA" id="ARBA00004477"/>
    </source>
</evidence>
<reference evidence="15" key="3">
    <citation type="submission" date="2015-04" db="UniProtKB">
        <authorList>
            <consortium name="EnsemblPlants"/>
        </authorList>
    </citation>
    <scope>IDENTIFICATION</scope>
</reference>
<dbReference type="GO" id="GO:0071771">
    <property type="term" value="F:aldehyde oxygenase (deformylating) activity"/>
    <property type="evidence" value="ECO:0007669"/>
    <property type="project" value="UniProtKB-EC"/>
</dbReference>
<evidence type="ECO:0000256" key="4">
    <source>
        <dbReference type="ARBA" id="ARBA00013146"/>
    </source>
</evidence>
<evidence type="ECO:0000256" key="6">
    <source>
        <dbReference type="ARBA" id="ARBA00022824"/>
    </source>
</evidence>
<dbReference type="Pfam" id="PF12076">
    <property type="entry name" value="CER1-like_C"/>
    <property type="match status" value="1"/>
</dbReference>
<dbReference type="Gramene" id="LPERR06G19260.1">
    <property type="protein sequence ID" value="LPERR06G19260.1"/>
    <property type="gene ID" value="LPERR06G19260"/>
</dbReference>
<evidence type="ECO:0000313" key="16">
    <source>
        <dbReference type="Proteomes" id="UP000032180"/>
    </source>
</evidence>
<evidence type="ECO:0000256" key="7">
    <source>
        <dbReference type="ARBA" id="ARBA00022857"/>
    </source>
</evidence>
<dbReference type="InterPro" id="IPR006694">
    <property type="entry name" value="Fatty_acid_hydroxylase"/>
</dbReference>
<dbReference type="eggNOG" id="ENOG502S53G">
    <property type="taxonomic scope" value="Eukaryota"/>
</dbReference>
<dbReference type="EnsemblPlants" id="LPERR06G19260.1">
    <property type="protein sequence ID" value="LPERR06G19260.1"/>
    <property type="gene ID" value="LPERR06G19260"/>
</dbReference>
<evidence type="ECO:0000256" key="9">
    <source>
        <dbReference type="ARBA" id="ARBA00023136"/>
    </source>
</evidence>
<evidence type="ECO:0000256" key="3">
    <source>
        <dbReference type="ARBA" id="ARBA00011738"/>
    </source>
</evidence>
<dbReference type="STRING" id="77586.A0A0D9WSR1"/>
<dbReference type="SUPFAM" id="SSF51735">
    <property type="entry name" value="NAD(P)-binding Rossmann-fold domains"/>
    <property type="match status" value="1"/>
</dbReference>
<dbReference type="HOGENOM" id="CLU_017842_2_0_1"/>
<dbReference type="GO" id="GO:0005506">
    <property type="term" value="F:iron ion binding"/>
    <property type="evidence" value="ECO:0007669"/>
    <property type="project" value="InterPro"/>
</dbReference>
<dbReference type="GO" id="GO:0008610">
    <property type="term" value="P:lipid biosynthetic process"/>
    <property type="evidence" value="ECO:0007669"/>
    <property type="project" value="InterPro"/>
</dbReference>
<dbReference type="EC" id="4.1.99.5" evidence="4"/>
<dbReference type="GO" id="GO:0016491">
    <property type="term" value="F:oxidoreductase activity"/>
    <property type="evidence" value="ECO:0007669"/>
    <property type="project" value="InterPro"/>
</dbReference>
<comment type="catalytic activity">
    <reaction evidence="11">
        <text>a long-chain fatty aldehyde + 2 NADPH + O2 + H(+) = a long-chain alkane + formate + 2 NADP(+) + H2O</text>
        <dbReference type="Rhea" id="RHEA:21440"/>
        <dbReference type="ChEBI" id="CHEBI:15377"/>
        <dbReference type="ChEBI" id="CHEBI:15378"/>
        <dbReference type="ChEBI" id="CHEBI:15379"/>
        <dbReference type="ChEBI" id="CHEBI:15740"/>
        <dbReference type="ChEBI" id="CHEBI:17176"/>
        <dbReference type="ChEBI" id="CHEBI:57783"/>
        <dbReference type="ChEBI" id="CHEBI:58349"/>
        <dbReference type="ChEBI" id="CHEBI:83563"/>
        <dbReference type="EC" id="4.1.99.5"/>
    </reaction>
</comment>
<dbReference type="InterPro" id="IPR036291">
    <property type="entry name" value="NAD(P)-bd_dom_sf"/>
</dbReference>
<evidence type="ECO:0000256" key="11">
    <source>
        <dbReference type="ARBA" id="ARBA00047909"/>
    </source>
</evidence>
<evidence type="ECO:0000256" key="5">
    <source>
        <dbReference type="ARBA" id="ARBA00022692"/>
    </source>
</evidence>
<dbReference type="Proteomes" id="UP000032180">
    <property type="component" value="Chromosome 6"/>
</dbReference>
<comment type="subunit">
    <text evidence="3">Homodimer.</text>
</comment>